<keyword evidence="2" id="KW-1185">Reference proteome</keyword>
<dbReference type="Proteomes" id="UP001239397">
    <property type="component" value="Chromosome"/>
</dbReference>
<dbReference type="KEGG" id="amog:QRX60_43455"/>
<dbReference type="AlphaFoldDB" id="A0A9Y2NDM2"/>
<reference evidence="1 2" key="1">
    <citation type="submission" date="2023-06" db="EMBL/GenBank/DDBJ databases">
        <authorList>
            <person name="Oyuntsetseg B."/>
            <person name="Kim S.B."/>
        </authorList>
    </citation>
    <scope>NUCLEOTIDE SEQUENCE [LARGE SCALE GENOMIC DNA]</scope>
    <source>
        <strain evidence="1 2">4-36</strain>
    </source>
</reference>
<dbReference type="RefSeq" id="WP_285997304.1">
    <property type="nucleotide sequence ID" value="NZ_CP127295.1"/>
</dbReference>
<proteinExistence type="predicted"/>
<evidence type="ECO:0000313" key="1">
    <source>
        <dbReference type="EMBL" id="WIY00842.1"/>
    </source>
</evidence>
<evidence type="ECO:0000313" key="2">
    <source>
        <dbReference type="Proteomes" id="UP001239397"/>
    </source>
</evidence>
<sequence length="167" mass="18012">MRVGTRLRTAAGVLLIESVDGLEPGDITVADARRAGMGTLDELLDSLAGHDGDIFRIGVRFDGADPRVTLRASPTLSKEDLDAVLTRLDRASRHGRWTHRTLRLIADHPGLRAAALAEMAGGPTAAFKIDVRKLKEMGLTESLDVGYRISPRGTVVLTELDSSTNEE</sequence>
<gene>
    <name evidence="1" type="ORF">QRX60_43455</name>
</gene>
<organism evidence="1 2">
    <name type="scientific">Amycolatopsis mongoliensis</name>
    <dbReference type="NCBI Taxonomy" id="715475"/>
    <lineage>
        <taxon>Bacteria</taxon>
        <taxon>Bacillati</taxon>
        <taxon>Actinomycetota</taxon>
        <taxon>Actinomycetes</taxon>
        <taxon>Pseudonocardiales</taxon>
        <taxon>Pseudonocardiaceae</taxon>
        <taxon>Amycolatopsis</taxon>
    </lineage>
</organism>
<accession>A0A9Y2NDM2</accession>
<protein>
    <recommendedName>
        <fullName evidence="3">ASCH domain-containing protein</fullName>
    </recommendedName>
</protein>
<evidence type="ECO:0008006" key="3">
    <source>
        <dbReference type="Google" id="ProtNLM"/>
    </source>
</evidence>
<name>A0A9Y2NDM2_9PSEU</name>
<dbReference type="EMBL" id="CP127295">
    <property type="protein sequence ID" value="WIY00842.1"/>
    <property type="molecule type" value="Genomic_DNA"/>
</dbReference>